<protein>
    <recommendedName>
        <fullName evidence="9 10">Adenylyl-sulfate kinase</fullName>
        <ecNumber evidence="9 10">2.7.1.25</ecNumber>
    </recommendedName>
    <alternativeName>
        <fullName evidence="9">APS kinase</fullName>
    </alternativeName>
    <alternativeName>
        <fullName evidence="9">ATP adenosine-5'-phosphosulfate 3'-phosphotransferase</fullName>
    </alternativeName>
    <alternativeName>
        <fullName evidence="9">Adenosine-5'-phosphosulfate kinase</fullName>
    </alternativeName>
</protein>
<dbReference type="GO" id="GO:0000103">
    <property type="term" value="P:sulfate assimilation"/>
    <property type="evidence" value="ECO:0007669"/>
    <property type="project" value="UniProtKB-UniRule"/>
</dbReference>
<evidence type="ECO:0000259" key="11">
    <source>
        <dbReference type="Pfam" id="PF01583"/>
    </source>
</evidence>
<dbReference type="GO" id="GO:0070814">
    <property type="term" value="P:hydrogen sulfide biosynthetic process"/>
    <property type="evidence" value="ECO:0007669"/>
    <property type="project" value="UniProtKB-UniRule"/>
</dbReference>
<dbReference type="GO" id="GO:0004020">
    <property type="term" value="F:adenylylsulfate kinase activity"/>
    <property type="evidence" value="ECO:0007669"/>
    <property type="project" value="UniProtKB-UniRule"/>
</dbReference>
<dbReference type="NCBIfam" id="NF003013">
    <property type="entry name" value="PRK03846.1"/>
    <property type="match status" value="1"/>
</dbReference>
<dbReference type="PANTHER" id="PTHR11055:SF1">
    <property type="entry name" value="PAPS SYNTHETASE, ISOFORM D"/>
    <property type="match status" value="1"/>
</dbReference>
<dbReference type="NCBIfam" id="TIGR00455">
    <property type="entry name" value="apsK"/>
    <property type="match status" value="1"/>
</dbReference>
<organism evidence="12 13">
    <name type="scientific">Bacillus infantis</name>
    <dbReference type="NCBI Taxonomy" id="324767"/>
    <lineage>
        <taxon>Bacteria</taxon>
        <taxon>Bacillati</taxon>
        <taxon>Bacillota</taxon>
        <taxon>Bacilli</taxon>
        <taxon>Bacillales</taxon>
        <taxon>Bacillaceae</taxon>
        <taxon>Bacillus</taxon>
    </lineage>
</organism>
<comment type="pathway">
    <text evidence="3 9 10">Sulfur metabolism; hydrogen sulfide biosynthesis; sulfite from sulfate: step 2/3.</text>
</comment>
<keyword evidence="6 9" id="KW-0547">Nucleotide-binding</keyword>
<dbReference type="FunFam" id="3.40.50.300:FF:000212">
    <property type="entry name" value="Adenylyl-sulfate kinase"/>
    <property type="match status" value="1"/>
</dbReference>
<dbReference type="AlphaFoldDB" id="A0A5D4R984"/>
<evidence type="ECO:0000256" key="7">
    <source>
        <dbReference type="ARBA" id="ARBA00022777"/>
    </source>
</evidence>
<gene>
    <name evidence="9 12" type="primary">cysC</name>
    <name evidence="12" type="ORF">FZD51_14010</name>
</gene>
<evidence type="ECO:0000256" key="10">
    <source>
        <dbReference type="RuleBase" id="RU004347"/>
    </source>
</evidence>
<dbReference type="PANTHER" id="PTHR11055">
    <property type="entry name" value="BIFUNCTIONAL 3'-PHOSPHOADENOSINE 5'-PHOSPHOSULFATE SYNTHASE"/>
    <property type="match status" value="1"/>
</dbReference>
<reference evidence="12 13" key="1">
    <citation type="submission" date="2019-08" db="EMBL/GenBank/DDBJ databases">
        <title>Bacillus genomes from the desert of Cuatro Cienegas, Coahuila.</title>
        <authorList>
            <person name="Olmedo-Alvarez G."/>
        </authorList>
    </citation>
    <scope>NUCLEOTIDE SEQUENCE [LARGE SCALE GENOMIC DNA]</scope>
    <source>
        <strain evidence="12 13">CH446_14T</strain>
    </source>
</reference>
<evidence type="ECO:0000256" key="2">
    <source>
        <dbReference type="ARBA" id="ARBA00002632"/>
    </source>
</evidence>
<comment type="catalytic activity">
    <reaction evidence="1 9 10">
        <text>adenosine 5'-phosphosulfate + ATP = 3'-phosphoadenylyl sulfate + ADP + H(+)</text>
        <dbReference type="Rhea" id="RHEA:24152"/>
        <dbReference type="ChEBI" id="CHEBI:15378"/>
        <dbReference type="ChEBI" id="CHEBI:30616"/>
        <dbReference type="ChEBI" id="CHEBI:58243"/>
        <dbReference type="ChEBI" id="CHEBI:58339"/>
        <dbReference type="ChEBI" id="CHEBI:456216"/>
        <dbReference type="EC" id="2.7.1.25"/>
    </reaction>
</comment>
<keyword evidence="5 9" id="KW-0808">Transferase</keyword>
<dbReference type="Proteomes" id="UP000322139">
    <property type="component" value="Unassembled WGS sequence"/>
</dbReference>
<evidence type="ECO:0000256" key="8">
    <source>
        <dbReference type="ARBA" id="ARBA00022840"/>
    </source>
</evidence>
<comment type="caution">
    <text evidence="12">The sequence shown here is derived from an EMBL/GenBank/DDBJ whole genome shotgun (WGS) entry which is preliminary data.</text>
</comment>
<dbReference type="RefSeq" id="WP_148975335.1">
    <property type="nucleotide sequence ID" value="NZ_VTER01000006.1"/>
</dbReference>
<proteinExistence type="inferred from homology"/>
<dbReference type="EMBL" id="VTER01000006">
    <property type="protein sequence ID" value="TYS48023.1"/>
    <property type="molecule type" value="Genomic_DNA"/>
</dbReference>
<dbReference type="GO" id="GO:0005524">
    <property type="term" value="F:ATP binding"/>
    <property type="evidence" value="ECO:0007669"/>
    <property type="project" value="UniProtKB-UniRule"/>
</dbReference>
<evidence type="ECO:0000313" key="12">
    <source>
        <dbReference type="EMBL" id="TYS48023.1"/>
    </source>
</evidence>
<comment type="function">
    <text evidence="2 9 10">Catalyzes the synthesis of activated sulfate.</text>
</comment>
<evidence type="ECO:0000313" key="13">
    <source>
        <dbReference type="Proteomes" id="UP000322139"/>
    </source>
</evidence>
<dbReference type="InterPro" id="IPR002891">
    <property type="entry name" value="APS"/>
</dbReference>
<evidence type="ECO:0000256" key="9">
    <source>
        <dbReference type="HAMAP-Rule" id="MF_00065"/>
    </source>
</evidence>
<dbReference type="Gene3D" id="3.40.50.300">
    <property type="entry name" value="P-loop containing nucleotide triphosphate hydrolases"/>
    <property type="match status" value="1"/>
</dbReference>
<feature type="active site" description="Phosphoserine intermediate" evidence="9">
    <location>
        <position position="107"/>
    </location>
</feature>
<dbReference type="EC" id="2.7.1.25" evidence="9 10"/>
<feature type="binding site" evidence="9">
    <location>
        <begin position="33"/>
        <end position="40"/>
    </location>
    <ligand>
        <name>ATP</name>
        <dbReference type="ChEBI" id="CHEBI:30616"/>
    </ligand>
</feature>
<keyword evidence="9" id="KW-0597">Phosphoprotein</keyword>
<keyword evidence="8 9" id="KW-0067">ATP-binding</keyword>
<accession>A0A5D4R984</accession>
<dbReference type="CDD" id="cd02027">
    <property type="entry name" value="APSK"/>
    <property type="match status" value="1"/>
</dbReference>
<dbReference type="Pfam" id="PF01583">
    <property type="entry name" value="APS_kinase"/>
    <property type="match status" value="1"/>
</dbReference>
<sequence length="204" mass="23207">MEEKHITWHCSAITKSLRQKQNEHKSAVLWFTGLSGSGKSTIANAVQAMLFKRGIQAYLLDGDNLRHGINGNLSFSQEDRKENIRRTAEMAKLFSDAGFVVLASLISPYKADRMMARELMDDGEFIEIHVDCPVEECEKRDPKGLYKKVRNGEIKGFTGIDASYEKPEKPEIILDTGKHSLQECVQSVMKYLDDVYKLKTFNEE</sequence>
<evidence type="ECO:0000256" key="6">
    <source>
        <dbReference type="ARBA" id="ARBA00022741"/>
    </source>
</evidence>
<name>A0A5D4R984_9BACI</name>
<comment type="similarity">
    <text evidence="4 9 10">Belongs to the APS kinase family.</text>
</comment>
<keyword evidence="7 9" id="KW-0418">Kinase</keyword>
<evidence type="ECO:0000256" key="1">
    <source>
        <dbReference type="ARBA" id="ARBA00001823"/>
    </source>
</evidence>
<dbReference type="InterPro" id="IPR027417">
    <property type="entry name" value="P-loop_NTPase"/>
</dbReference>
<dbReference type="UniPathway" id="UPA00140">
    <property type="reaction ID" value="UER00205"/>
</dbReference>
<dbReference type="SUPFAM" id="SSF52540">
    <property type="entry name" value="P-loop containing nucleoside triphosphate hydrolases"/>
    <property type="match status" value="1"/>
</dbReference>
<evidence type="ECO:0000256" key="4">
    <source>
        <dbReference type="ARBA" id="ARBA00007008"/>
    </source>
</evidence>
<evidence type="ECO:0000256" key="3">
    <source>
        <dbReference type="ARBA" id="ARBA00004806"/>
    </source>
</evidence>
<evidence type="ECO:0000256" key="5">
    <source>
        <dbReference type="ARBA" id="ARBA00022679"/>
    </source>
</evidence>
<dbReference type="InterPro" id="IPR059117">
    <property type="entry name" value="APS_kinase_dom"/>
</dbReference>
<dbReference type="HAMAP" id="MF_00065">
    <property type="entry name" value="Adenylyl_sulf_kinase"/>
    <property type="match status" value="1"/>
</dbReference>
<feature type="domain" description="APS kinase" evidence="11">
    <location>
        <begin position="25"/>
        <end position="175"/>
    </location>
</feature>